<accession>A0ABQ8YHQ8</accession>
<evidence type="ECO:0000256" key="2">
    <source>
        <dbReference type="ARBA" id="ARBA00022670"/>
    </source>
</evidence>
<feature type="coiled-coil region" evidence="5">
    <location>
        <begin position="406"/>
        <end position="440"/>
    </location>
</feature>
<keyword evidence="5" id="KW-0175">Coiled coil</keyword>
<evidence type="ECO:0000259" key="7">
    <source>
        <dbReference type="PROSITE" id="PS50600"/>
    </source>
</evidence>
<protein>
    <submittedName>
        <fullName evidence="8">Ubiquitin-like protease 4</fullName>
    </submittedName>
</protein>
<evidence type="ECO:0000256" key="1">
    <source>
        <dbReference type="ARBA" id="ARBA00005234"/>
    </source>
</evidence>
<dbReference type="SUPFAM" id="SSF54001">
    <property type="entry name" value="Cysteine proteinases"/>
    <property type="match status" value="1"/>
</dbReference>
<keyword evidence="2" id="KW-0645">Protease</keyword>
<sequence>MNRIDVISFEEKKHQKNPTKKPLLNFASQRKITNKPFPLDFVTIQRSPNKSINKNRSTNRNTNKNRNKNRNKNKYEKENEKGNVNKIQQSNKKKNNTNQNKINFTETSTDRTSVPLKTVVLNYNGNSNKFSECELLINSKCLQIKQKQKQKTKKNQNTNLGLEERISMKEIEQVIFNTNSGVVKCKLLKRKEKRSLIFYIDKKYKTKLDQLIVYFPLQTITYCNAKKKPSVSSLRQIADQFHTTKALKTKKTKPTFKPKLITIDQFQKKLQCLKKPTKKNIRKRLQFNQICQQPKSQKKTNKLQQANNKQIQKPEILFKKIFTTNIQNQQKRKRKYQKMACKTDTKQQQHIYLIEKNEKENGNEKEKEIDLEIVENNSGNETKVREKMEIEIVDTETETETEIELKTETETEFETKNESVKEKENQNKRIETNTKQLQTKLLKYPLKGSKYRKNGIVTVYGDDLKCLEGSKMLNDSIINFYCKYLYLQVLQKENRKEFHFFNSFFYSNLESLTKNPQKRERWTKKHDLLQKSFWVLPVNRGDHHWILLILCYPNNPSLRSIFVFNSLKNSKTGTFVKPLQEFFTKLWNDNNSLHNQNKKQNENKIQKDKLKLETTPFRIFNCVVPIQKNGTDCGLFVLQFLENFIQNIPTEKQMMKKNFKYNKPNWFNKNIIKKKRSCLKKLITNLMSTQITNQNLTQTRKKRRLIF</sequence>
<evidence type="ECO:0000256" key="6">
    <source>
        <dbReference type="SAM" id="MobiDB-lite"/>
    </source>
</evidence>
<dbReference type="EMBL" id="JAOAOG010000166">
    <property type="protein sequence ID" value="KAJ6244030.1"/>
    <property type="molecule type" value="Genomic_DNA"/>
</dbReference>
<evidence type="ECO:0000256" key="5">
    <source>
        <dbReference type="SAM" id="Coils"/>
    </source>
</evidence>
<gene>
    <name evidence="8" type="ORF">M0813_21288</name>
</gene>
<dbReference type="Gene3D" id="1.10.418.20">
    <property type="match status" value="1"/>
</dbReference>
<keyword evidence="4" id="KW-0788">Thiol protease</keyword>
<evidence type="ECO:0000313" key="9">
    <source>
        <dbReference type="Proteomes" id="UP001150062"/>
    </source>
</evidence>
<evidence type="ECO:0000256" key="3">
    <source>
        <dbReference type="ARBA" id="ARBA00022801"/>
    </source>
</evidence>
<keyword evidence="9" id="KW-1185">Reference proteome</keyword>
<feature type="compositionally biased region" description="Basic residues" evidence="6">
    <location>
        <begin position="63"/>
        <end position="72"/>
    </location>
</feature>
<proteinExistence type="inferred from homology"/>
<comment type="caution">
    <text evidence="8">The sequence shown here is derived from an EMBL/GenBank/DDBJ whole genome shotgun (WGS) entry which is preliminary data.</text>
</comment>
<dbReference type="Proteomes" id="UP001150062">
    <property type="component" value="Unassembled WGS sequence"/>
</dbReference>
<dbReference type="PANTHER" id="PTHR46915:SF2">
    <property type="entry name" value="UBIQUITIN-LIKE PROTEASE 4"/>
    <property type="match status" value="1"/>
</dbReference>
<dbReference type="PANTHER" id="PTHR46915">
    <property type="entry name" value="UBIQUITIN-LIKE PROTEASE 4-RELATED"/>
    <property type="match status" value="1"/>
</dbReference>
<comment type="similarity">
    <text evidence="1">Belongs to the peptidase C48 family.</text>
</comment>
<keyword evidence="3" id="KW-0378">Hydrolase</keyword>
<reference evidence="8" key="1">
    <citation type="submission" date="2022-08" db="EMBL/GenBank/DDBJ databases">
        <title>Novel sulfate-reducing endosymbionts in the free-living metamonad Anaeramoeba.</title>
        <authorList>
            <person name="Jerlstrom-Hultqvist J."/>
            <person name="Cepicka I."/>
            <person name="Gallot-Lavallee L."/>
            <person name="Salas-Leiva D."/>
            <person name="Curtis B.A."/>
            <person name="Zahonova K."/>
            <person name="Pipaliya S."/>
            <person name="Dacks J."/>
            <person name="Roger A.J."/>
        </authorList>
    </citation>
    <scope>NUCLEOTIDE SEQUENCE</scope>
    <source>
        <strain evidence="8">Schooner1</strain>
    </source>
</reference>
<evidence type="ECO:0000256" key="4">
    <source>
        <dbReference type="ARBA" id="ARBA00022807"/>
    </source>
</evidence>
<feature type="compositionally biased region" description="Basic and acidic residues" evidence="6">
    <location>
        <begin position="73"/>
        <end position="83"/>
    </location>
</feature>
<feature type="compositionally biased region" description="Low complexity" evidence="6">
    <location>
        <begin position="84"/>
        <end position="103"/>
    </location>
</feature>
<feature type="region of interest" description="Disordered" evidence="6">
    <location>
        <begin position="44"/>
        <end position="109"/>
    </location>
</feature>
<feature type="domain" description="Ubiquitin-like protease family profile" evidence="7">
    <location>
        <begin position="457"/>
        <end position="644"/>
    </location>
</feature>
<dbReference type="Pfam" id="PF02902">
    <property type="entry name" value="Peptidase_C48"/>
    <property type="match status" value="1"/>
</dbReference>
<organism evidence="8 9">
    <name type="scientific">Anaeramoeba flamelloides</name>
    <dbReference type="NCBI Taxonomy" id="1746091"/>
    <lineage>
        <taxon>Eukaryota</taxon>
        <taxon>Metamonada</taxon>
        <taxon>Anaeramoebidae</taxon>
        <taxon>Anaeramoeba</taxon>
    </lineage>
</organism>
<dbReference type="InterPro" id="IPR038765">
    <property type="entry name" value="Papain-like_cys_pep_sf"/>
</dbReference>
<feature type="compositionally biased region" description="Low complexity" evidence="6">
    <location>
        <begin position="49"/>
        <end position="62"/>
    </location>
</feature>
<dbReference type="Gene3D" id="3.30.310.130">
    <property type="entry name" value="Ubiquitin-related"/>
    <property type="match status" value="1"/>
</dbReference>
<dbReference type="InterPro" id="IPR003653">
    <property type="entry name" value="Peptidase_C48_C"/>
</dbReference>
<evidence type="ECO:0000313" key="8">
    <source>
        <dbReference type="EMBL" id="KAJ6244030.1"/>
    </source>
</evidence>
<dbReference type="PROSITE" id="PS50600">
    <property type="entry name" value="ULP_PROTEASE"/>
    <property type="match status" value="1"/>
</dbReference>
<name>A0ABQ8YHQ8_9EUKA</name>